<feature type="active site" description="Nucleophile" evidence="2">
    <location>
        <position position="12"/>
    </location>
</feature>
<dbReference type="RefSeq" id="WP_132001710.1">
    <property type="nucleotide sequence ID" value="NZ_JBHUNN010000002.1"/>
</dbReference>
<dbReference type="Gene3D" id="3.40.30.10">
    <property type="entry name" value="Glutaredoxin"/>
    <property type="match status" value="1"/>
</dbReference>
<organism evidence="4 5">
    <name type="scientific">Camelimonas lactis</name>
    <dbReference type="NCBI Taxonomy" id="659006"/>
    <lineage>
        <taxon>Bacteria</taxon>
        <taxon>Pseudomonadati</taxon>
        <taxon>Pseudomonadota</taxon>
        <taxon>Alphaproteobacteria</taxon>
        <taxon>Hyphomicrobiales</taxon>
        <taxon>Chelatococcaceae</taxon>
        <taxon>Camelimonas</taxon>
    </lineage>
</organism>
<dbReference type="InterPro" id="IPR051924">
    <property type="entry name" value="GST_Kappa/NadH"/>
</dbReference>
<evidence type="ECO:0000259" key="3">
    <source>
        <dbReference type="Pfam" id="PF01323"/>
    </source>
</evidence>
<dbReference type="SUPFAM" id="SSF52833">
    <property type="entry name" value="Thioredoxin-like"/>
    <property type="match status" value="1"/>
</dbReference>
<dbReference type="PANTHER" id="PTHR42943:SF2">
    <property type="entry name" value="GLUTATHIONE S-TRANSFERASE KAPPA 1"/>
    <property type="match status" value="1"/>
</dbReference>
<dbReference type="Pfam" id="PF01323">
    <property type="entry name" value="DSBA"/>
    <property type="match status" value="1"/>
</dbReference>
<dbReference type="GO" id="GO:0004602">
    <property type="term" value="F:glutathione peroxidase activity"/>
    <property type="evidence" value="ECO:0007669"/>
    <property type="project" value="TreeGrafter"/>
</dbReference>
<dbReference type="InterPro" id="IPR044087">
    <property type="entry name" value="NahD-like"/>
</dbReference>
<name>A0A4R2GY38_9HYPH</name>
<dbReference type="Proteomes" id="UP000294881">
    <property type="component" value="Unassembled WGS sequence"/>
</dbReference>
<dbReference type="InterPro" id="IPR036249">
    <property type="entry name" value="Thioredoxin-like_sf"/>
</dbReference>
<comment type="caution">
    <text evidence="4">The sequence shown here is derived from an EMBL/GenBank/DDBJ whole genome shotgun (WGS) entry which is preliminary data.</text>
</comment>
<evidence type="ECO:0000313" key="5">
    <source>
        <dbReference type="Proteomes" id="UP000294881"/>
    </source>
</evidence>
<comment type="similarity">
    <text evidence="1">Belongs to the GST superfamily. NadH family.</text>
</comment>
<dbReference type="PANTHER" id="PTHR42943">
    <property type="entry name" value="GLUTATHIONE S-TRANSFERASE KAPPA"/>
    <property type="match status" value="1"/>
</dbReference>
<dbReference type="InterPro" id="IPR014440">
    <property type="entry name" value="HCCAis_GSTk"/>
</dbReference>
<accession>A0A4R2GY38</accession>
<dbReference type="AlphaFoldDB" id="A0A4R2GY38"/>
<dbReference type="GO" id="GO:1901170">
    <property type="term" value="P:naphthalene catabolic process"/>
    <property type="evidence" value="ECO:0007669"/>
    <property type="project" value="InterPro"/>
</dbReference>
<keyword evidence="1 4" id="KW-0413">Isomerase</keyword>
<dbReference type="GO" id="GO:0006749">
    <property type="term" value="P:glutathione metabolic process"/>
    <property type="evidence" value="ECO:0007669"/>
    <property type="project" value="TreeGrafter"/>
</dbReference>
<dbReference type="EMBL" id="SLWL01000001">
    <property type="protein sequence ID" value="TCO15964.1"/>
    <property type="molecule type" value="Genomic_DNA"/>
</dbReference>
<evidence type="ECO:0000256" key="1">
    <source>
        <dbReference type="PIRNR" id="PIRNR006386"/>
    </source>
</evidence>
<evidence type="ECO:0000256" key="2">
    <source>
        <dbReference type="PIRSR" id="PIRSR006386-1"/>
    </source>
</evidence>
<dbReference type="EC" id="5.99.1.4" evidence="1"/>
<protein>
    <recommendedName>
        <fullName evidence="1">2-hydroxychromene-2-carboxylate isomerase</fullName>
        <ecNumber evidence="1">5.99.1.4</ecNumber>
    </recommendedName>
</protein>
<dbReference type="CDD" id="cd03022">
    <property type="entry name" value="DsbA_HCCA_Iso"/>
    <property type="match status" value="1"/>
</dbReference>
<proteinExistence type="inferred from homology"/>
<comment type="catalytic activity">
    <reaction evidence="1">
        <text>2-hydroxychromene-2-carboxylate = (3E)-4-(2-hydroxyphenyl)-2-oxobut-3-enoate</text>
        <dbReference type="Rhea" id="RHEA:27401"/>
        <dbReference type="ChEBI" id="CHEBI:59350"/>
        <dbReference type="ChEBI" id="CHEBI:59353"/>
        <dbReference type="EC" id="5.99.1.4"/>
    </reaction>
</comment>
<evidence type="ECO:0000313" key="4">
    <source>
        <dbReference type="EMBL" id="TCO15964.1"/>
    </source>
</evidence>
<dbReference type="OrthoDB" id="5244108at2"/>
<dbReference type="GO" id="GO:0004364">
    <property type="term" value="F:glutathione transferase activity"/>
    <property type="evidence" value="ECO:0007669"/>
    <property type="project" value="TreeGrafter"/>
</dbReference>
<dbReference type="InterPro" id="IPR001853">
    <property type="entry name" value="DSBA-like_thioredoxin_dom"/>
</dbReference>
<dbReference type="GO" id="GO:0018845">
    <property type="term" value="F:2-hydroxychromene-2-carboxylate isomerase activity"/>
    <property type="evidence" value="ECO:0007669"/>
    <property type="project" value="UniProtKB-UniRule"/>
</dbReference>
<feature type="domain" description="DSBA-like thioredoxin" evidence="3">
    <location>
        <begin position="3"/>
        <end position="197"/>
    </location>
</feature>
<gene>
    <name evidence="4" type="ORF">EV666_101214</name>
</gene>
<dbReference type="PIRSF" id="PIRSF006386">
    <property type="entry name" value="HCCAis_GSTk"/>
    <property type="match status" value="1"/>
</dbReference>
<sequence>MTTIECFFDCSSPWTYLGFDSLIKLADELGETITWKPIMVGGIFNTINPTVYASRQQPVPQKANYMRKDLQDWARHCGIEINWPKVFPVNSVKAMRGCVWLLPQGKMVPFARAVFESYWRDENDISQDGHLAPILDRLGIDRDAFFAAIGQQEIKDALRANTDEVMARGGFGSPTIFVNGGDMYFGNDRMPLIRDAILRARAA</sequence>
<keyword evidence="5" id="KW-1185">Reference proteome</keyword>
<reference evidence="4 5" key="1">
    <citation type="submission" date="2019-03" db="EMBL/GenBank/DDBJ databases">
        <title>Genomic Encyclopedia of Type Strains, Phase IV (KMG-IV): sequencing the most valuable type-strain genomes for metagenomic binning, comparative biology and taxonomic classification.</title>
        <authorList>
            <person name="Goeker M."/>
        </authorList>
    </citation>
    <scope>NUCLEOTIDE SEQUENCE [LARGE SCALE GENOMIC DNA]</scope>
    <source>
        <strain evidence="4 5">DSM 22958</strain>
    </source>
</reference>